<dbReference type="Proteomes" id="UP000035034">
    <property type="component" value="Unassembled WGS sequence"/>
</dbReference>
<gene>
    <name evidence="2" type="ORF">GOEFS_058_00270</name>
</gene>
<dbReference type="eggNOG" id="COG3662">
    <property type="taxonomic scope" value="Bacteria"/>
</dbReference>
<protein>
    <recommendedName>
        <fullName evidence="1">ER-bound oxygenase mpaB/mpaB'/Rubber oxygenase catalytic domain-containing protein</fullName>
    </recommendedName>
</protein>
<name>H0R0G5_9ACTN</name>
<accession>H0R0G5</accession>
<sequence>MPTHAEVAAQRGETSRRVTVPPINEEFERYLGSALLAPFGGAFLDQVVFDDISAGVEWSGRFKADPFGRALRTGAVEMLVFGGTEDDRRESGEWLRQAHTDVHGEYDGVRFSALRPEAWNWVLMSAIHLYMGAYPAVTGRHLTDARAQDLYAYILGKVRHVMLPTPAGEFPVTYQEFITLYNETLDRRAVGTVTLRRESGRLLDPPSPPMVPRPAWRLVVRAISRFVVAASFGITHHTVRELSEVDWTPARERDYGIVCRTMPLVYRLPRRVTMTPLAYHQYKVRRHAELLRGTRLDSFAPDTARRCPM</sequence>
<dbReference type="STRING" id="1077974.GOEFS_058_00270"/>
<reference evidence="2 3" key="1">
    <citation type="submission" date="2011-12" db="EMBL/GenBank/DDBJ databases">
        <title>Whole genome shotgun sequence of Gordonia effusa NBRC 100432.</title>
        <authorList>
            <person name="Yoshida I."/>
            <person name="Takarada H."/>
            <person name="Hosoyama A."/>
            <person name="Tsuchikane K."/>
            <person name="Katsumata H."/>
            <person name="Yamazaki S."/>
            <person name="Fujita N."/>
        </authorList>
    </citation>
    <scope>NUCLEOTIDE SEQUENCE [LARGE SCALE GENOMIC DNA]</scope>
    <source>
        <strain evidence="2 3">NBRC 100432</strain>
    </source>
</reference>
<keyword evidence="3" id="KW-1185">Reference proteome</keyword>
<proteinExistence type="predicted"/>
<dbReference type="AlphaFoldDB" id="H0R0G5"/>
<feature type="domain" description="ER-bound oxygenase mpaB/mpaB'/Rubber oxygenase catalytic" evidence="1">
    <location>
        <begin position="34"/>
        <end position="262"/>
    </location>
</feature>
<dbReference type="Pfam" id="PF09995">
    <property type="entry name" value="MPAB_Lcp_cat"/>
    <property type="match status" value="1"/>
</dbReference>
<evidence type="ECO:0000313" key="3">
    <source>
        <dbReference type="Proteomes" id="UP000035034"/>
    </source>
</evidence>
<evidence type="ECO:0000259" key="1">
    <source>
        <dbReference type="Pfam" id="PF09995"/>
    </source>
</evidence>
<dbReference type="PANTHER" id="PTHR36151:SF3">
    <property type="entry name" value="ER-BOUND OXYGENASE MPAB_MPAB'_RUBBER OXYGENASE CATALYTIC DOMAIN-CONTAINING PROTEIN"/>
    <property type="match status" value="1"/>
</dbReference>
<dbReference type="GO" id="GO:0016491">
    <property type="term" value="F:oxidoreductase activity"/>
    <property type="evidence" value="ECO:0007669"/>
    <property type="project" value="InterPro"/>
</dbReference>
<organism evidence="2 3">
    <name type="scientific">Gordonia effusa NBRC 100432</name>
    <dbReference type="NCBI Taxonomy" id="1077974"/>
    <lineage>
        <taxon>Bacteria</taxon>
        <taxon>Bacillati</taxon>
        <taxon>Actinomycetota</taxon>
        <taxon>Actinomycetes</taxon>
        <taxon>Mycobacteriales</taxon>
        <taxon>Gordoniaceae</taxon>
        <taxon>Gordonia</taxon>
    </lineage>
</organism>
<dbReference type="PANTHER" id="PTHR36151">
    <property type="entry name" value="BLR2777 PROTEIN"/>
    <property type="match status" value="1"/>
</dbReference>
<dbReference type="EMBL" id="BAEH01000058">
    <property type="protein sequence ID" value="GAB18566.1"/>
    <property type="molecule type" value="Genomic_DNA"/>
</dbReference>
<dbReference type="InterPro" id="IPR018713">
    <property type="entry name" value="MPAB/Lcp_cat_dom"/>
</dbReference>
<dbReference type="RefSeq" id="WP_007317903.1">
    <property type="nucleotide sequence ID" value="NZ_BAEH01000058.1"/>
</dbReference>
<evidence type="ECO:0000313" key="2">
    <source>
        <dbReference type="EMBL" id="GAB18566.1"/>
    </source>
</evidence>
<comment type="caution">
    <text evidence="2">The sequence shown here is derived from an EMBL/GenBank/DDBJ whole genome shotgun (WGS) entry which is preliminary data.</text>
</comment>